<comment type="catalytic activity">
    <reaction evidence="10 11">
        <text>RNA(n) + a ribonucleoside 5'-triphosphate = RNA(n+1) + diphosphate</text>
        <dbReference type="Rhea" id="RHEA:21248"/>
        <dbReference type="Rhea" id="RHEA-COMP:14527"/>
        <dbReference type="Rhea" id="RHEA-COMP:17342"/>
        <dbReference type="ChEBI" id="CHEBI:33019"/>
        <dbReference type="ChEBI" id="CHEBI:61557"/>
        <dbReference type="ChEBI" id="CHEBI:140395"/>
        <dbReference type="EC" id="2.7.7.6"/>
    </reaction>
</comment>
<dbReference type="GO" id="GO:0005737">
    <property type="term" value="C:cytoplasm"/>
    <property type="evidence" value="ECO:0007669"/>
    <property type="project" value="UniProtKB-ARBA"/>
</dbReference>
<organism evidence="13 14">
    <name type="scientific">Candidatus Caccopulliclostridium gallistercoris</name>
    <dbReference type="NCBI Taxonomy" id="2840719"/>
    <lineage>
        <taxon>Bacteria</taxon>
        <taxon>Bacillati</taxon>
        <taxon>Bacillota</taxon>
        <taxon>Clostridia</taxon>
        <taxon>Candidatus Caccopulliclostridium</taxon>
    </lineage>
</organism>
<evidence type="ECO:0000259" key="12">
    <source>
        <dbReference type="SMART" id="SM00662"/>
    </source>
</evidence>
<dbReference type="SUPFAM" id="SSF56553">
    <property type="entry name" value="Insert subdomain of RNA polymerase alpha subunit"/>
    <property type="match status" value="1"/>
</dbReference>
<keyword evidence="7 11" id="KW-0804">Transcription</keyword>
<dbReference type="GO" id="GO:0046983">
    <property type="term" value="F:protein dimerization activity"/>
    <property type="evidence" value="ECO:0007669"/>
    <property type="project" value="InterPro"/>
</dbReference>
<dbReference type="SUPFAM" id="SSF55257">
    <property type="entry name" value="RBP11-like subunits of RNA polymerase"/>
    <property type="match status" value="1"/>
</dbReference>
<keyword evidence="5 11" id="KW-0808">Transferase</keyword>
<evidence type="ECO:0000256" key="7">
    <source>
        <dbReference type="ARBA" id="ARBA00023163"/>
    </source>
</evidence>
<evidence type="ECO:0000256" key="1">
    <source>
        <dbReference type="ARBA" id="ARBA00007123"/>
    </source>
</evidence>
<keyword evidence="6 11" id="KW-0548">Nucleotidyltransferase</keyword>
<reference evidence="13" key="1">
    <citation type="submission" date="2020-10" db="EMBL/GenBank/DDBJ databases">
        <authorList>
            <person name="Gilroy R."/>
        </authorList>
    </citation>
    <scope>NUCLEOTIDE SEQUENCE</scope>
    <source>
        <strain evidence="13">CHK186-9395</strain>
    </source>
</reference>
<name>A0A9D1ND84_9FIRM</name>
<dbReference type="InterPro" id="IPR036643">
    <property type="entry name" value="RNApol_insert_sf"/>
</dbReference>
<dbReference type="NCBIfam" id="TIGR02027">
    <property type="entry name" value="rpoA"/>
    <property type="match status" value="1"/>
</dbReference>
<dbReference type="InterPro" id="IPR011260">
    <property type="entry name" value="RNAP_asu_C"/>
</dbReference>
<evidence type="ECO:0000256" key="5">
    <source>
        <dbReference type="ARBA" id="ARBA00022679"/>
    </source>
</evidence>
<comment type="function">
    <text evidence="11">DNA-dependent RNA polymerase catalyzes the transcription of DNA into RNA using the four ribonucleoside triphosphates as substrates.</text>
</comment>
<dbReference type="GO" id="GO:0000428">
    <property type="term" value="C:DNA-directed RNA polymerase complex"/>
    <property type="evidence" value="ECO:0007669"/>
    <property type="project" value="UniProtKB-KW"/>
</dbReference>
<dbReference type="InterPro" id="IPR011773">
    <property type="entry name" value="DNA-dir_RpoA"/>
</dbReference>
<dbReference type="GO" id="GO:0003677">
    <property type="term" value="F:DNA binding"/>
    <property type="evidence" value="ECO:0007669"/>
    <property type="project" value="UniProtKB-UniRule"/>
</dbReference>
<dbReference type="AlphaFoldDB" id="A0A9D1ND84"/>
<evidence type="ECO:0000256" key="3">
    <source>
        <dbReference type="ARBA" id="ARBA00015972"/>
    </source>
</evidence>
<evidence type="ECO:0000256" key="10">
    <source>
        <dbReference type="ARBA" id="ARBA00048552"/>
    </source>
</evidence>
<feature type="region of interest" description="Alpha N-terminal domain (alpha-NTD)" evidence="11">
    <location>
        <begin position="1"/>
        <end position="231"/>
    </location>
</feature>
<protein>
    <recommendedName>
        <fullName evidence="3 11">DNA-directed RNA polymerase subunit alpha</fullName>
        <shortName evidence="11">RNAP subunit alpha</shortName>
        <ecNumber evidence="2 11">2.7.7.6</ecNumber>
    </recommendedName>
    <alternativeName>
        <fullName evidence="9 11">RNA polymerase subunit alpha</fullName>
    </alternativeName>
    <alternativeName>
        <fullName evidence="8 11">Transcriptase subunit alpha</fullName>
    </alternativeName>
</protein>
<dbReference type="InterPro" id="IPR011262">
    <property type="entry name" value="DNA-dir_RNA_pol_insert"/>
</dbReference>
<feature type="domain" description="DNA-directed RNA polymerase RpoA/D/Rpb3-type" evidence="12">
    <location>
        <begin position="19"/>
        <end position="229"/>
    </location>
</feature>
<dbReference type="FunFam" id="2.170.120.12:FF:000001">
    <property type="entry name" value="DNA-directed RNA polymerase subunit alpha"/>
    <property type="match status" value="1"/>
</dbReference>
<evidence type="ECO:0000313" key="14">
    <source>
        <dbReference type="Proteomes" id="UP000886861"/>
    </source>
</evidence>
<dbReference type="SMART" id="SM00662">
    <property type="entry name" value="RPOLD"/>
    <property type="match status" value="1"/>
</dbReference>
<dbReference type="NCBIfam" id="NF003515">
    <property type="entry name" value="PRK05182.2-1"/>
    <property type="match status" value="1"/>
</dbReference>
<dbReference type="Gene3D" id="2.170.120.12">
    <property type="entry name" value="DNA-directed RNA polymerase, insert domain"/>
    <property type="match status" value="1"/>
</dbReference>
<dbReference type="Pfam" id="PF01000">
    <property type="entry name" value="RNA_pol_A_bac"/>
    <property type="match status" value="1"/>
</dbReference>
<dbReference type="NCBIfam" id="NF003519">
    <property type="entry name" value="PRK05182.2-5"/>
    <property type="match status" value="1"/>
</dbReference>
<comment type="domain">
    <text evidence="11">The N-terminal domain is essential for RNAP assembly and basal transcription, whereas the C-terminal domain is involved in interaction with transcriptional regulators and with upstream promoter elements.</text>
</comment>
<dbReference type="HAMAP" id="MF_00059">
    <property type="entry name" value="RNApol_bact_RpoA"/>
    <property type="match status" value="1"/>
</dbReference>
<dbReference type="InterPro" id="IPR036603">
    <property type="entry name" value="RBP11-like"/>
</dbReference>
<proteinExistence type="inferred from homology"/>
<evidence type="ECO:0000256" key="9">
    <source>
        <dbReference type="ARBA" id="ARBA00033070"/>
    </source>
</evidence>
<gene>
    <name evidence="11" type="primary">rpoA</name>
    <name evidence="13" type="ORF">IAA62_00130</name>
</gene>
<feature type="region of interest" description="Alpha C-terminal domain (alpha-CTD)" evidence="11">
    <location>
        <begin position="248"/>
        <end position="317"/>
    </location>
</feature>
<evidence type="ECO:0000256" key="6">
    <source>
        <dbReference type="ARBA" id="ARBA00022695"/>
    </source>
</evidence>
<dbReference type="NCBIfam" id="NF003513">
    <property type="entry name" value="PRK05182.1-2"/>
    <property type="match status" value="1"/>
</dbReference>
<dbReference type="Pfam" id="PF01193">
    <property type="entry name" value="RNA_pol_L"/>
    <property type="match status" value="1"/>
</dbReference>
<evidence type="ECO:0000256" key="2">
    <source>
        <dbReference type="ARBA" id="ARBA00012418"/>
    </source>
</evidence>
<dbReference type="EMBL" id="DVOJ01000001">
    <property type="protein sequence ID" value="HIV00959.1"/>
    <property type="molecule type" value="Genomic_DNA"/>
</dbReference>
<evidence type="ECO:0000313" key="13">
    <source>
        <dbReference type="EMBL" id="HIV00959.1"/>
    </source>
</evidence>
<dbReference type="GO" id="GO:0006351">
    <property type="term" value="P:DNA-templated transcription"/>
    <property type="evidence" value="ECO:0007669"/>
    <property type="project" value="UniProtKB-UniRule"/>
</dbReference>
<evidence type="ECO:0000256" key="11">
    <source>
        <dbReference type="HAMAP-Rule" id="MF_00059"/>
    </source>
</evidence>
<comment type="caution">
    <text evidence="13">The sequence shown here is derived from an EMBL/GenBank/DDBJ whole genome shotgun (WGS) entry which is preliminary data.</text>
</comment>
<dbReference type="InterPro" id="IPR011263">
    <property type="entry name" value="DNA-dir_RNA_pol_RpoA/D/Rpb3"/>
</dbReference>
<reference evidence="13" key="2">
    <citation type="journal article" date="2021" name="PeerJ">
        <title>Extensive microbial diversity within the chicken gut microbiome revealed by metagenomics and culture.</title>
        <authorList>
            <person name="Gilroy R."/>
            <person name="Ravi A."/>
            <person name="Getino M."/>
            <person name="Pursley I."/>
            <person name="Horton D.L."/>
            <person name="Alikhan N.F."/>
            <person name="Baker D."/>
            <person name="Gharbi K."/>
            <person name="Hall N."/>
            <person name="Watson M."/>
            <person name="Adriaenssens E.M."/>
            <person name="Foster-Nyarko E."/>
            <person name="Jarju S."/>
            <person name="Secka A."/>
            <person name="Antonio M."/>
            <person name="Oren A."/>
            <person name="Chaudhuri R.R."/>
            <person name="La Ragione R."/>
            <person name="Hildebrand F."/>
            <person name="Pallen M.J."/>
        </authorList>
    </citation>
    <scope>NUCLEOTIDE SEQUENCE</scope>
    <source>
        <strain evidence="13">CHK186-9395</strain>
    </source>
</reference>
<keyword evidence="4 11" id="KW-0240">DNA-directed RNA polymerase</keyword>
<dbReference type="Gene3D" id="1.10.150.20">
    <property type="entry name" value="5' to 3' exonuclease, C-terminal subdomain"/>
    <property type="match status" value="1"/>
</dbReference>
<dbReference type="CDD" id="cd06928">
    <property type="entry name" value="RNAP_alpha_NTD"/>
    <property type="match status" value="1"/>
</dbReference>
<dbReference type="GO" id="GO:0003899">
    <property type="term" value="F:DNA-directed RNA polymerase activity"/>
    <property type="evidence" value="ECO:0007669"/>
    <property type="project" value="UniProtKB-UniRule"/>
</dbReference>
<dbReference type="EC" id="2.7.7.6" evidence="2 11"/>
<evidence type="ECO:0000256" key="4">
    <source>
        <dbReference type="ARBA" id="ARBA00022478"/>
    </source>
</evidence>
<dbReference type="Gene3D" id="3.30.1360.10">
    <property type="entry name" value="RNA polymerase, RBP11-like subunit"/>
    <property type="match status" value="1"/>
</dbReference>
<accession>A0A9D1ND84</accession>
<dbReference type="Pfam" id="PF03118">
    <property type="entry name" value="RNA_pol_A_CTD"/>
    <property type="match status" value="1"/>
</dbReference>
<evidence type="ECO:0000256" key="8">
    <source>
        <dbReference type="ARBA" id="ARBA00032524"/>
    </source>
</evidence>
<sequence length="317" mass="35318">MMEIEKPKITCEETENGEFARFVVEPLERGYGITLGNCMRRTLLGSLPGAAAIGIKIAGVQHEFSTIPGVAEDVVDIVLNIKKLAVKTTSLDSDFMTTIRIKKNGPGEVTAHDFEPNDQVEILNPDLHICTLDFDAVLDMEVLIARGRGYVPNVLNKERIENLEYIAIDSLYSPVKKVNYNVESTRVGQNIDFDKLTLEVETNGTTSARDIVALAGKIIEEHIQLFVDLCEAMNGMSFMVSSDEDTQSKVLEMPIEDMELSVRSYNCLKRANINTVEDLIKKSKSDMLKVRNLGLKSIEEVIQKLESYGLALRADED</sequence>
<dbReference type="SUPFAM" id="SSF47789">
    <property type="entry name" value="C-terminal domain of RNA polymerase alpha subunit"/>
    <property type="match status" value="1"/>
</dbReference>
<comment type="similarity">
    <text evidence="1 11">Belongs to the RNA polymerase alpha chain family.</text>
</comment>
<dbReference type="Proteomes" id="UP000886861">
    <property type="component" value="Unassembled WGS sequence"/>
</dbReference>
<comment type="subunit">
    <text evidence="11">Homodimer. The RNAP catalytic core consists of 2 alpha, 1 beta, 1 beta' and 1 omega subunit. When a sigma factor is associated with the core the holoenzyme is formed, which can initiate transcription.</text>
</comment>